<dbReference type="SUPFAM" id="SSF52540">
    <property type="entry name" value="P-loop containing nucleoside triphosphate hydrolases"/>
    <property type="match status" value="1"/>
</dbReference>
<evidence type="ECO:0000313" key="2">
    <source>
        <dbReference type="Proteomes" id="UP000595009"/>
    </source>
</evidence>
<accession>A0A7M1P1F9</accession>
<reference evidence="1 2" key="1">
    <citation type="submission" date="2020-10" db="EMBL/GenBank/DDBJ databases">
        <title>Genomic diversity and antimicrobial resistance of Haemophilus colonising the airways of young children with cystic fibrosis.</title>
        <authorList>
            <person name="Watts S.C."/>
            <person name="Judd L.M."/>
            <person name="Carzino R."/>
            <person name="Ranganathan S."/>
            <person name="Holt K.E."/>
        </authorList>
    </citation>
    <scope>NUCLEOTIDE SEQUENCE [LARGE SCALE GENOMIC DNA]</scope>
    <source>
        <strain evidence="1 2">M1C137_2</strain>
    </source>
</reference>
<dbReference type="EMBL" id="CP063120">
    <property type="protein sequence ID" value="QOR18284.1"/>
    <property type="molecule type" value="Genomic_DNA"/>
</dbReference>
<dbReference type="AlphaFoldDB" id="A0A7M1P1F9"/>
<dbReference type="Gene3D" id="3.40.50.300">
    <property type="entry name" value="P-loop containing nucleotide triphosphate hydrolases"/>
    <property type="match status" value="1"/>
</dbReference>
<dbReference type="InterPro" id="IPR027417">
    <property type="entry name" value="P-loop_NTPase"/>
</dbReference>
<sequence>MKKENVSFPDKWKGWRLKNNEIDYNVDDNNYLLSRRNYLLDKVDDSSYKLKNSIDSYSNRQVLAWGCGSGKTTNLKVLCANTDKSTLIIVKTNEEIKRLVFDVKALNPKQSICGIYKGSDTLKELECNIYALSKYRIVVTNNWRALYESSNIFINYDDPIKKEITKRELVIFDEFQTPYTDIVVKHEKLLVELYKRELIYGKEIRLNKETIKNIINFDKNIFNELFNDLPDIKNEKLYHERVSWLFNKLIVSLGDLSNTDISSDIIIHQDINDFIDEDTKLIILDATAEFLFEGSNNWNIERYNQSKVVINNNIYYDTLLSTRRTRKSNEKHKKDIVEDIRKLEKYISMNNGNKHLVITWNNTFHIENLPNFIKENISKDLRDKYEVIHYNSGKCRATNEYIKYDSIIFFGEWFNNSFHAERLSEVLNTKIESKDLVKSEIVQAIFRTQARIGKSVSIAFFYNYNEKLLDGYDSFEESINSILNIEDNDFKRMVKMRRILNIMENELNKNTLKKVKSFIRKMNILDLKNEIMEIKTSLKELNDIVDHKFKSRRDVIPLQNALMEYLNINLTL</sequence>
<gene>
    <name evidence="1" type="ORF">INP94_05285</name>
</gene>
<protein>
    <submittedName>
        <fullName evidence="1">Uncharacterized protein</fullName>
    </submittedName>
</protein>
<organism evidence="1 2">
    <name type="scientific">Haemophilus parainfluenzae</name>
    <dbReference type="NCBI Taxonomy" id="729"/>
    <lineage>
        <taxon>Bacteria</taxon>
        <taxon>Pseudomonadati</taxon>
        <taxon>Pseudomonadota</taxon>
        <taxon>Gammaproteobacteria</taxon>
        <taxon>Pasteurellales</taxon>
        <taxon>Pasteurellaceae</taxon>
        <taxon>Haemophilus</taxon>
    </lineage>
</organism>
<dbReference type="Proteomes" id="UP000595009">
    <property type="component" value="Chromosome"/>
</dbReference>
<name>A0A7M1P1F9_HAEPA</name>
<dbReference type="RefSeq" id="WP_197544232.1">
    <property type="nucleotide sequence ID" value="NZ_CP063120.1"/>
</dbReference>
<proteinExistence type="predicted"/>
<evidence type="ECO:0000313" key="1">
    <source>
        <dbReference type="EMBL" id="QOR18284.1"/>
    </source>
</evidence>